<keyword evidence="2" id="KW-1185">Reference proteome</keyword>
<reference evidence="3" key="1">
    <citation type="submission" date="2025-08" db="UniProtKB">
        <authorList>
            <consortium name="RefSeq"/>
        </authorList>
    </citation>
    <scope>IDENTIFICATION</scope>
</reference>
<dbReference type="InterPro" id="IPR025398">
    <property type="entry name" value="DUF4371"/>
</dbReference>
<dbReference type="RefSeq" id="XP_065650297.1">
    <property type="nucleotide sequence ID" value="XM_065794225.1"/>
</dbReference>
<evidence type="ECO:0000313" key="3">
    <source>
        <dbReference type="RefSeq" id="XP_065650297.1"/>
    </source>
</evidence>
<dbReference type="Pfam" id="PF14291">
    <property type="entry name" value="DUF4371"/>
    <property type="match status" value="1"/>
</dbReference>
<dbReference type="Proteomes" id="UP001652625">
    <property type="component" value="Chromosome 03"/>
</dbReference>
<evidence type="ECO:0000313" key="2">
    <source>
        <dbReference type="Proteomes" id="UP001652625"/>
    </source>
</evidence>
<organism evidence="2 3">
    <name type="scientific">Hydra vulgaris</name>
    <name type="common">Hydra</name>
    <name type="synonym">Hydra attenuata</name>
    <dbReference type="NCBI Taxonomy" id="6087"/>
    <lineage>
        <taxon>Eukaryota</taxon>
        <taxon>Metazoa</taxon>
        <taxon>Cnidaria</taxon>
        <taxon>Hydrozoa</taxon>
        <taxon>Hydroidolina</taxon>
        <taxon>Anthoathecata</taxon>
        <taxon>Aplanulata</taxon>
        <taxon>Hydridae</taxon>
        <taxon>Hydra</taxon>
    </lineage>
</organism>
<dbReference type="GeneID" id="136078453"/>
<sequence length="552" mass="62806">MSLPKSLENLSTKVIDSKMKRVQLSGAQKRKQAKEKEHTISLVKATSRKLTSYLVLDQQQAKKDFTDTIGPLDKSTIGCSANPDTVIELDNEICCKCNPLQSAEDDDKDADDKDENDKINQAIDLGPWIDFSAYDVAYWVDCGPTNCQHHFGPFDKSCRIYAGGKITRYCSQKLFYGTKANGEQYRREWLLYSPSTESVYCFVCKLFASTGSTNFADKNGFSDGKITFMLRCTTKARRANNEEYSYWEHVLRRAIAVICTIAERGLAFRGTNENFGSLQNGNYLGLLELVSQFDPFLAPHIANYGNSGKGNPSYLSKTICEELIEIMSKKIREVIVDEVKTSGYFSLSVDSTPDISHTDQLSVVLRYVADGEPIERFLTFLELQNHTSEASTNRWKILKGCFVNRTLVKSLSDTRWDAHAVATEAILKSLLQILKALECIQEDQSQKGDTRREAENIAKKMQELEFAFMLVFWKEILQHFHRVSQALQKEQMNLKTCADLYSSLADHLHKSRNEFERFEEAAKIMTLGVDYKSTLTRNRKRKAPLLTNLRQK</sequence>
<dbReference type="PANTHER" id="PTHR45749">
    <property type="match status" value="1"/>
</dbReference>
<feature type="domain" description="DUF4371" evidence="1">
    <location>
        <begin position="243"/>
        <end position="388"/>
    </location>
</feature>
<accession>A0ABM4BMJ8</accession>
<gene>
    <name evidence="3" type="primary">LOC136078453</name>
</gene>
<evidence type="ECO:0000259" key="1">
    <source>
        <dbReference type="Pfam" id="PF14291"/>
    </source>
</evidence>
<proteinExistence type="predicted"/>
<dbReference type="PANTHER" id="PTHR45749:SF23">
    <property type="entry name" value="ZINC FINGER MYM-TYPE PROTEIN 1-LIKE"/>
    <property type="match status" value="1"/>
</dbReference>
<protein>
    <submittedName>
        <fullName evidence="3">Uncharacterized protein LOC136078453</fullName>
    </submittedName>
</protein>
<name>A0ABM4BMJ8_HYDVU</name>